<gene>
    <name evidence="2" type="ORF">NDU88_006827</name>
</gene>
<feature type="compositionally biased region" description="Basic and acidic residues" evidence="1">
    <location>
        <begin position="54"/>
        <end position="68"/>
    </location>
</feature>
<evidence type="ECO:0000313" key="2">
    <source>
        <dbReference type="EMBL" id="KAJ1128449.1"/>
    </source>
</evidence>
<proteinExistence type="predicted"/>
<reference evidence="2" key="1">
    <citation type="journal article" date="2022" name="bioRxiv">
        <title>Sequencing and chromosome-scale assembly of the giantPleurodeles waltlgenome.</title>
        <authorList>
            <person name="Brown T."/>
            <person name="Elewa A."/>
            <person name="Iarovenko S."/>
            <person name="Subramanian E."/>
            <person name="Araus A.J."/>
            <person name="Petzold A."/>
            <person name="Susuki M."/>
            <person name="Suzuki K.-i.T."/>
            <person name="Hayashi T."/>
            <person name="Toyoda A."/>
            <person name="Oliveira C."/>
            <person name="Osipova E."/>
            <person name="Leigh N.D."/>
            <person name="Simon A."/>
            <person name="Yun M.H."/>
        </authorList>
    </citation>
    <scope>NUCLEOTIDE SEQUENCE</scope>
    <source>
        <strain evidence="2">20211129_DDA</strain>
        <tissue evidence="2">Liver</tissue>
    </source>
</reference>
<evidence type="ECO:0000313" key="3">
    <source>
        <dbReference type="Proteomes" id="UP001066276"/>
    </source>
</evidence>
<feature type="region of interest" description="Disordered" evidence="1">
    <location>
        <begin position="107"/>
        <end position="126"/>
    </location>
</feature>
<sequence length="126" mass="13034">MTGTQGREVSPGALASGVQRTKSTGPSRAPVRGPARAHELKLEGEASPGLADSQGRDPWRTAGWRKEAPAPGPCFCQARALEPKPAGEASLGLVDSQAWAPQDTAGWRKVAPAPGPARGPGYSWAL</sequence>
<dbReference type="EMBL" id="JANPWB010000011">
    <property type="protein sequence ID" value="KAJ1128449.1"/>
    <property type="molecule type" value="Genomic_DNA"/>
</dbReference>
<feature type="region of interest" description="Disordered" evidence="1">
    <location>
        <begin position="1"/>
        <end position="71"/>
    </location>
</feature>
<protein>
    <submittedName>
        <fullName evidence="2">Uncharacterized protein</fullName>
    </submittedName>
</protein>
<comment type="caution">
    <text evidence="2">The sequence shown here is derived from an EMBL/GenBank/DDBJ whole genome shotgun (WGS) entry which is preliminary data.</text>
</comment>
<organism evidence="2 3">
    <name type="scientific">Pleurodeles waltl</name>
    <name type="common">Iberian ribbed newt</name>
    <dbReference type="NCBI Taxonomy" id="8319"/>
    <lineage>
        <taxon>Eukaryota</taxon>
        <taxon>Metazoa</taxon>
        <taxon>Chordata</taxon>
        <taxon>Craniata</taxon>
        <taxon>Vertebrata</taxon>
        <taxon>Euteleostomi</taxon>
        <taxon>Amphibia</taxon>
        <taxon>Batrachia</taxon>
        <taxon>Caudata</taxon>
        <taxon>Salamandroidea</taxon>
        <taxon>Salamandridae</taxon>
        <taxon>Pleurodelinae</taxon>
        <taxon>Pleurodeles</taxon>
    </lineage>
</organism>
<accession>A0AAV7PNI5</accession>
<name>A0AAV7PNI5_PLEWA</name>
<keyword evidence="3" id="KW-1185">Reference proteome</keyword>
<evidence type="ECO:0000256" key="1">
    <source>
        <dbReference type="SAM" id="MobiDB-lite"/>
    </source>
</evidence>
<dbReference type="Proteomes" id="UP001066276">
    <property type="component" value="Chromosome 7"/>
</dbReference>
<dbReference type="AlphaFoldDB" id="A0AAV7PNI5"/>